<name>A0A8H9F8X2_LACHE</name>
<dbReference type="EMBL" id="BLYO01000317">
    <property type="protein sequence ID" value="GFO99732.1"/>
    <property type="molecule type" value="Genomic_DNA"/>
</dbReference>
<dbReference type="AlphaFoldDB" id="A0A8H9F8X2"/>
<evidence type="ECO:0000313" key="1">
    <source>
        <dbReference type="EMBL" id="GFO99732.1"/>
    </source>
</evidence>
<evidence type="ECO:0008006" key="3">
    <source>
        <dbReference type="Google" id="ProtNLM"/>
    </source>
</evidence>
<comment type="caution">
    <text evidence="1">The sequence shown here is derived from an EMBL/GenBank/DDBJ whole genome shotgun (WGS) entry which is preliminary data.</text>
</comment>
<reference evidence="1" key="1">
    <citation type="submission" date="2020-07" db="EMBL/GenBank/DDBJ databases">
        <title>Draft genome sequence of Lactobacillus helveticus strain H-8.</title>
        <authorList>
            <person name="Endo A."/>
            <person name="Maeno S."/>
            <person name="Kido Y."/>
        </authorList>
    </citation>
    <scope>NUCLEOTIDE SEQUENCE</scope>
    <source>
        <strain evidence="1">H-8</strain>
    </source>
</reference>
<gene>
    <name evidence="1" type="ORF">LHEH8_14880</name>
</gene>
<dbReference type="RefSeq" id="WP_236652646.1">
    <property type="nucleotide sequence ID" value="NZ_BLYO01000317.1"/>
</dbReference>
<accession>A0A8H9F8X2</accession>
<organism evidence="1 2">
    <name type="scientific">Lactobacillus helveticus</name>
    <name type="common">Lactobacillus suntoryeus</name>
    <dbReference type="NCBI Taxonomy" id="1587"/>
    <lineage>
        <taxon>Bacteria</taxon>
        <taxon>Bacillati</taxon>
        <taxon>Bacillota</taxon>
        <taxon>Bacilli</taxon>
        <taxon>Lactobacillales</taxon>
        <taxon>Lactobacillaceae</taxon>
        <taxon>Lactobacillus</taxon>
    </lineage>
</organism>
<dbReference type="Proteomes" id="UP000618094">
    <property type="component" value="Unassembled WGS sequence"/>
</dbReference>
<evidence type="ECO:0000313" key="2">
    <source>
        <dbReference type="Proteomes" id="UP000618094"/>
    </source>
</evidence>
<protein>
    <recommendedName>
        <fullName evidence="3">ImmA/IrrE family metallo-endopeptidase</fullName>
    </recommendedName>
</protein>
<proteinExistence type="predicted"/>
<sequence>MEIINQNREDLIEYLLNYAFKHGISYTLVQSEPDDPVNYAFKHGISYTLVQSEPDDPAISFKQERKMYINTNWRNSNEIPFIIGHEIGHLMLGDQGIMYYESFSGQNSEEHSADLYSLNLIYNYSAKKGDSFQEPGTFIQNYGIPS</sequence>